<evidence type="ECO:0000313" key="2">
    <source>
        <dbReference type="Proteomes" id="UP000316614"/>
    </source>
</evidence>
<dbReference type="RefSeq" id="WP_141616027.1">
    <property type="nucleotide sequence ID" value="NZ_CP041253.1"/>
</dbReference>
<reference evidence="1 2" key="1">
    <citation type="submission" date="2019-06" db="EMBL/GenBank/DDBJ databases">
        <title>Echinicola alkalisoli sp. nov. isolated from saline soil.</title>
        <authorList>
            <person name="Sun J.-Q."/>
            <person name="Xu L."/>
        </authorList>
    </citation>
    <scope>NUCLEOTIDE SEQUENCE [LARGE SCALE GENOMIC DNA]</scope>
    <source>
        <strain evidence="1 2">LN3S3</strain>
    </source>
</reference>
<organism evidence="1 2">
    <name type="scientific">Echinicola soli</name>
    <dbReference type="NCBI Taxonomy" id="2591634"/>
    <lineage>
        <taxon>Bacteria</taxon>
        <taxon>Pseudomonadati</taxon>
        <taxon>Bacteroidota</taxon>
        <taxon>Cytophagia</taxon>
        <taxon>Cytophagales</taxon>
        <taxon>Cyclobacteriaceae</taxon>
        <taxon>Echinicola</taxon>
    </lineage>
</organism>
<keyword evidence="2" id="KW-1185">Reference proteome</keyword>
<dbReference type="EMBL" id="CP041253">
    <property type="protein sequence ID" value="QDH80806.1"/>
    <property type="molecule type" value="Genomic_DNA"/>
</dbReference>
<dbReference type="GO" id="GO:0016740">
    <property type="term" value="F:transferase activity"/>
    <property type="evidence" value="ECO:0007669"/>
    <property type="project" value="UniProtKB-KW"/>
</dbReference>
<dbReference type="AlphaFoldDB" id="A0A514CLV9"/>
<accession>A0A514CLV9</accession>
<dbReference type="Proteomes" id="UP000316614">
    <property type="component" value="Chromosome"/>
</dbReference>
<keyword evidence="1" id="KW-0808">Transferase</keyword>
<dbReference type="KEGG" id="echi:FKX85_17865"/>
<evidence type="ECO:0000313" key="1">
    <source>
        <dbReference type="EMBL" id="QDH80806.1"/>
    </source>
</evidence>
<proteinExistence type="predicted"/>
<dbReference type="OrthoDB" id="9803627at2"/>
<protein>
    <submittedName>
        <fullName evidence="1">Polysaccharide pyruvyl transferase</fullName>
    </submittedName>
</protein>
<name>A0A514CLV9_9BACT</name>
<gene>
    <name evidence="1" type="ORF">FKX85_17865</name>
</gene>
<sequence length="301" mass="34577">MEYLYYKSKKGNFGDDLNGWLWPQLFGTNGSSSDFYFVGIGSLLHNDSHVVKGLDAGRRKVVFGTGVKPSKVYAKMSLDDTWDVMFLRGPLSSGELNRKDPYITDAAYAIRLLDDFDKLSQQPKKYKISLMPYFHSTDYFDWQKICDQLGYHYISPHSEKGVEFTLQEIAASECLITEAMHGAIMADTLRVPWHRFILSTPHTEGGRISDFKWTDWLMSIDIPFPQSTYIPFYQMGPIGKLTKLLTKNHVSLEYLPKQKVSKEVKEKLKDIDMFYLSTDETIGGIDSKIHQKIADFKAQYL</sequence>